<keyword evidence="4" id="KW-0378">Hydrolase</keyword>
<comment type="cofactor">
    <cofactor evidence="1">
        <name>Mn(2+)</name>
        <dbReference type="ChEBI" id="CHEBI:29035"/>
    </cofactor>
</comment>
<dbReference type="AlphaFoldDB" id="A0A9P5NTM6"/>
<evidence type="ECO:0000256" key="5">
    <source>
        <dbReference type="ARBA" id="ARBA00023211"/>
    </source>
</evidence>
<keyword evidence="7" id="KW-0812">Transmembrane</keyword>
<dbReference type="GO" id="GO:0046872">
    <property type="term" value="F:metal ion binding"/>
    <property type="evidence" value="ECO:0007669"/>
    <property type="project" value="UniProtKB-KW"/>
</dbReference>
<feature type="transmembrane region" description="Helical" evidence="7">
    <location>
        <begin position="20"/>
        <end position="37"/>
    </location>
</feature>
<evidence type="ECO:0000256" key="1">
    <source>
        <dbReference type="ARBA" id="ARBA00001936"/>
    </source>
</evidence>
<dbReference type="InterPro" id="IPR001131">
    <property type="entry name" value="Peptidase_M24B_aminopep-P_CS"/>
</dbReference>
<reference evidence="9" key="1">
    <citation type="submission" date="2020-11" db="EMBL/GenBank/DDBJ databases">
        <authorList>
            <consortium name="DOE Joint Genome Institute"/>
            <person name="Ahrendt S."/>
            <person name="Riley R."/>
            <person name="Andreopoulos W."/>
            <person name="LaButti K."/>
            <person name="Pangilinan J."/>
            <person name="Ruiz-duenas F.J."/>
            <person name="Barrasa J.M."/>
            <person name="Sanchez-Garcia M."/>
            <person name="Camarero S."/>
            <person name="Miyauchi S."/>
            <person name="Serrano A."/>
            <person name="Linde D."/>
            <person name="Babiker R."/>
            <person name="Drula E."/>
            <person name="Ayuso-Fernandez I."/>
            <person name="Pacheco R."/>
            <person name="Padilla G."/>
            <person name="Ferreira P."/>
            <person name="Barriuso J."/>
            <person name="Kellner H."/>
            <person name="Castanera R."/>
            <person name="Alfaro M."/>
            <person name="Ramirez L."/>
            <person name="Pisabarro A.G."/>
            <person name="Kuo A."/>
            <person name="Tritt A."/>
            <person name="Lipzen A."/>
            <person name="He G."/>
            <person name="Yan M."/>
            <person name="Ng V."/>
            <person name="Cullen D."/>
            <person name="Martin F."/>
            <person name="Rosso M.-N."/>
            <person name="Henrissat B."/>
            <person name="Hibbett D."/>
            <person name="Martinez A.T."/>
            <person name="Grigoriev I.V."/>
        </authorList>
    </citation>
    <scope>NUCLEOTIDE SEQUENCE</scope>
    <source>
        <strain evidence="9">AH 44721</strain>
    </source>
</reference>
<dbReference type="InterPro" id="IPR036005">
    <property type="entry name" value="Creatinase/aminopeptidase-like"/>
</dbReference>
<dbReference type="Pfam" id="PF00557">
    <property type="entry name" value="Peptidase_M24"/>
    <property type="match status" value="2"/>
</dbReference>
<dbReference type="InterPro" id="IPR029149">
    <property type="entry name" value="Creatin/AminoP/Spt16_N"/>
</dbReference>
<dbReference type="SUPFAM" id="SSF55920">
    <property type="entry name" value="Creatinase/aminopeptidase"/>
    <property type="match status" value="1"/>
</dbReference>
<protein>
    <submittedName>
        <fullName evidence="9">Creatinase/aminopeptidase</fullName>
    </submittedName>
</protein>
<evidence type="ECO:0000256" key="4">
    <source>
        <dbReference type="ARBA" id="ARBA00022801"/>
    </source>
</evidence>
<dbReference type="GO" id="GO:0016787">
    <property type="term" value="F:hydrolase activity"/>
    <property type="evidence" value="ECO:0007669"/>
    <property type="project" value="UniProtKB-KW"/>
</dbReference>
<evidence type="ECO:0000256" key="3">
    <source>
        <dbReference type="ARBA" id="ARBA00022723"/>
    </source>
</evidence>
<evidence type="ECO:0000256" key="6">
    <source>
        <dbReference type="RuleBase" id="RU000590"/>
    </source>
</evidence>
<dbReference type="InterPro" id="IPR050659">
    <property type="entry name" value="Peptidase_M24B"/>
</dbReference>
<dbReference type="OrthoDB" id="9995434at2759"/>
<dbReference type="Proteomes" id="UP000724874">
    <property type="component" value="Unassembled WGS sequence"/>
</dbReference>
<name>A0A9P5NTM6_GYMJU</name>
<dbReference type="PANTHER" id="PTHR46112:SF2">
    <property type="entry name" value="XAA-PRO AMINOPEPTIDASE P-RELATED"/>
    <property type="match status" value="1"/>
</dbReference>
<keyword evidence="7" id="KW-1133">Transmembrane helix</keyword>
<evidence type="ECO:0000259" key="8">
    <source>
        <dbReference type="Pfam" id="PF00557"/>
    </source>
</evidence>
<comment type="similarity">
    <text evidence="2 6">Belongs to the peptidase M24B family.</text>
</comment>
<evidence type="ECO:0000313" key="9">
    <source>
        <dbReference type="EMBL" id="KAF8905970.1"/>
    </source>
</evidence>
<sequence length="452" mass="49573">MSGPMWTLRLLITKARNSQFGLIPCILFVIGLTWVLSDRGRSIWMFPSQANSSQYAHLASHCANIPPISSSEFHARQTELANTLFTLNASAYIAEPGANTQFFGNFSKTQWSLSERPLLLVISPENSGSNDGTSFKVRPRVTILTPKFETTRAKLLSVPAIDGQVHYIEWAEEADPYAVVLANLSPSPDASKPRIIFVDNGIRKFIVDGLLRSSEQLRKMSPPPMNVLSAPSDITQMRERKSKAEIKILKCANEATLLAIRDVHKKLYPGIRESQARNMMASALGAAGLKDGGCLTLFGVKNAALPHGSGTDRALASTDFALFDCTASLHGVMALAPDDLPPEHLKVWRLDGALACQVDAAARNFVEEMGYGEYFTHRLGHGVGLEVHEEPYLRGGNDDTIHIRNTFSDEPGIYIEGKVGVRLEDCFYINDNGVGEYLTEGVGGQSTEPWRP</sequence>
<dbReference type="Gene3D" id="3.40.350.10">
    <property type="entry name" value="Creatinase/prolidase N-terminal domain"/>
    <property type="match status" value="1"/>
</dbReference>
<dbReference type="PROSITE" id="PS00491">
    <property type="entry name" value="PROLINE_PEPTIDASE"/>
    <property type="match status" value="1"/>
</dbReference>
<keyword evidence="10" id="KW-1185">Reference proteome</keyword>
<dbReference type="PANTHER" id="PTHR46112">
    <property type="entry name" value="AMINOPEPTIDASE"/>
    <property type="match status" value="1"/>
</dbReference>
<dbReference type="EMBL" id="JADNYJ010000020">
    <property type="protein sequence ID" value="KAF8905970.1"/>
    <property type="molecule type" value="Genomic_DNA"/>
</dbReference>
<evidence type="ECO:0000313" key="10">
    <source>
        <dbReference type="Proteomes" id="UP000724874"/>
    </source>
</evidence>
<dbReference type="InterPro" id="IPR000994">
    <property type="entry name" value="Pept_M24"/>
</dbReference>
<keyword evidence="7" id="KW-0472">Membrane</keyword>
<dbReference type="Gene3D" id="3.90.230.10">
    <property type="entry name" value="Creatinase/methionine aminopeptidase superfamily"/>
    <property type="match status" value="2"/>
</dbReference>
<organism evidence="9 10">
    <name type="scientific">Gymnopilus junonius</name>
    <name type="common">Spectacular rustgill mushroom</name>
    <name type="synonym">Gymnopilus spectabilis subsp. junonius</name>
    <dbReference type="NCBI Taxonomy" id="109634"/>
    <lineage>
        <taxon>Eukaryota</taxon>
        <taxon>Fungi</taxon>
        <taxon>Dikarya</taxon>
        <taxon>Basidiomycota</taxon>
        <taxon>Agaricomycotina</taxon>
        <taxon>Agaricomycetes</taxon>
        <taxon>Agaricomycetidae</taxon>
        <taxon>Agaricales</taxon>
        <taxon>Agaricineae</taxon>
        <taxon>Hymenogastraceae</taxon>
        <taxon>Gymnopilus</taxon>
    </lineage>
</organism>
<comment type="caution">
    <text evidence="9">The sequence shown here is derived from an EMBL/GenBank/DDBJ whole genome shotgun (WGS) entry which is preliminary data.</text>
</comment>
<gene>
    <name evidence="9" type="ORF">CPB84DRAFT_1813951</name>
</gene>
<feature type="domain" description="Peptidase M24" evidence="8">
    <location>
        <begin position="248"/>
        <end position="333"/>
    </location>
</feature>
<keyword evidence="3 6" id="KW-0479">Metal-binding</keyword>
<evidence type="ECO:0000256" key="2">
    <source>
        <dbReference type="ARBA" id="ARBA00008766"/>
    </source>
</evidence>
<evidence type="ECO:0000256" key="7">
    <source>
        <dbReference type="SAM" id="Phobius"/>
    </source>
</evidence>
<keyword evidence="5" id="KW-0464">Manganese</keyword>
<accession>A0A9P5NTM6</accession>
<proteinExistence type="inferred from homology"/>
<feature type="domain" description="Peptidase M24" evidence="8">
    <location>
        <begin position="352"/>
        <end position="430"/>
    </location>
</feature>